<comment type="similarity">
    <text evidence="1">Belongs to the bacterial solute-binding protein 1 family.</text>
</comment>
<dbReference type="STRING" id="797304.Natgr_1622"/>
<gene>
    <name evidence="3" type="ordered locus">Natgr_1622</name>
</gene>
<evidence type="ECO:0000313" key="3">
    <source>
        <dbReference type="EMBL" id="AFZ72827.1"/>
    </source>
</evidence>
<dbReference type="HOGENOM" id="CLU_654913_0_0_2"/>
<proteinExistence type="inferred from homology"/>
<evidence type="ECO:0000256" key="1">
    <source>
        <dbReference type="ARBA" id="ARBA00008520"/>
    </source>
</evidence>
<sequence length="481" mass="53057">MLALSRLDSPDAVLIRFSVLAVFDGRLRSDSVDLVDNLLFDRTLTGTAITSVCEKIIKFVFGIALGMGERNRLVDRRTVLRGVGAGAVGLAGIGTATAQEAVTITAVWTDDEEEDFLAVVDSAEGETGLDISYEPRDTETLLTETLMDYEVDVATADIVVLPTEGRVQRDGAAGHLEPLGELWDEDDYTTEHERVAVDGEPYAAPFGGDIKPGFWYRPSFFDEHDLEEPDDYDAFLDLLGEIDGIEGVEAPLASGNGDGWPLSDVTEAFILRQEDGAQLQSDLIDGEASFTDERVVTAFEELQELLQAGYFSEVRDFGIQYEFFWENETPLYFMGSWTPAFGAIEDPDDLDYFMLPGAEAMVTSINWFTVPTYGANVDAAREAVEAIISPEGQQVWTERGGFIPTAVDVPDEAFEVDIMREISEDADEVELVPDLDDALGDPFQAEFWSQLLGLWAEPDQEIEPIVEALDDVLQETVEDEM</sequence>
<keyword evidence="2" id="KW-0813">Transport</keyword>
<accession>L0AI32</accession>
<dbReference type="Proteomes" id="UP000010468">
    <property type="component" value="Chromosome"/>
</dbReference>
<dbReference type="KEGG" id="nge:Natgr_1622"/>
<reference evidence="4" key="1">
    <citation type="submission" date="2012-03" db="EMBL/GenBank/DDBJ databases">
        <title>Complete sequence of Natronobacterium gregoryi SP2.</title>
        <authorList>
            <person name="Lucas S."/>
            <person name="Han J."/>
            <person name="Lapidus A."/>
            <person name="Cheng J.-F."/>
            <person name="Goodwin L."/>
            <person name="Pitluck S."/>
            <person name="Peters L."/>
            <person name="Mikhailova N."/>
            <person name="Teshima H."/>
            <person name="Detter J.C."/>
            <person name="Han C."/>
            <person name="Tapia R."/>
            <person name="Land M."/>
            <person name="Hauser L."/>
            <person name="Kyrpides N."/>
            <person name="Ivanova N."/>
            <person name="Pagani I."/>
            <person name="Sproer C."/>
            <person name="Anderson I."/>
            <person name="Woyke T."/>
        </authorList>
    </citation>
    <scope>NUCLEOTIDE SEQUENCE [LARGE SCALE GENOMIC DNA]</scope>
    <source>
        <strain evidence="4">ATCC 43098 / CCM 3738 / NCIMB 2189 / SP2</strain>
    </source>
</reference>
<dbReference type="SUPFAM" id="SSF53850">
    <property type="entry name" value="Periplasmic binding protein-like II"/>
    <property type="match status" value="1"/>
</dbReference>
<evidence type="ECO:0000313" key="4">
    <source>
        <dbReference type="Proteomes" id="UP000010468"/>
    </source>
</evidence>
<dbReference type="eggNOG" id="arCOG00149">
    <property type="taxonomic scope" value="Archaea"/>
</dbReference>
<dbReference type="Gene3D" id="3.40.190.10">
    <property type="entry name" value="Periplasmic binding protein-like II"/>
    <property type="match status" value="2"/>
</dbReference>
<organism evidence="3 4">
    <name type="scientific">Natronobacterium gregoryi (strain ATCC 43098 / DSM 3393 / CCM 3738 / CIP 104747 / IAM 13177 / JCM 8860 / NBRC 102187 / NCIMB 2189 / SP2)</name>
    <dbReference type="NCBI Taxonomy" id="797304"/>
    <lineage>
        <taxon>Archaea</taxon>
        <taxon>Methanobacteriati</taxon>
        <taxon>Methanobacteriota</taxon>
        <taxon>Stenosarchaea group</taxon>
        <taxon>Halobacteria</taxon>
        <taxon>Halobacteriales</taxon>
        <taxon>Natrialbaceae</taxon>
        <taxon>Natronobacterium</taxon>
    </lineage>
</organism>
<protein>
    <submittedName>
        <fullName evidence="3">ABC-type sugar transport system, periplasmic component</fullName>
    </submittedName>
</protein>
<evidence type="ECO:0000256" key="2">
    <source>
        <dbReference type="ARBA" id="ARBA00022448"/>
    </source>
</evidence>
<dbReference type="Pfam" id="PF01547">
    <property type="entry name" value="SBP_bac_1"/>
    <property type="match status" value="1"/>
</dbReference>
<dbReference type="InterPro" id="IPR006059">
    <property type="entry name" value="SBP"/>
</dbReference>
<dbReference type="PANTHER" id="PTHR43649">
    <property type="entry name" value="ARABINOSE-BINDING PROTEIN-RELATED"/>
    <property type="match status" value="1"/>
</dbReference>
<keyword evidence="4" id="KW-1185">Reference proteome</keyword>
<dbReference type="EMBL" id="CP003377">
    <property type="protein sequence ID" value="AFZ72827.1"/>
    <property type="molecule type" value="Genomic_DNA"/>
</dbReference>
<dbReference type="PANTHER" id="PTHR43649:SF29">
    <property type="entry name" value="OSMOPROTECTIVE COMPOUNDS-BINDING PROTEIN GGTB"/>
    <property type="match status" value="1"/>
</dbReference>
<dbReference type="InterPro" id="IPR050490">
    <property type="entry name" value="Bact_solute-bd_prot1"/>
</dbReference>
<keyword evidence="3" id="KW-0762">Sugar transport</keyword>
<name>L0AI32_NATGS</name>
<dbReference type="AlphaFoldDB" id="L0AI32"/>